<dbReference type="STRING" id="762903.Pedsa_3816"/>
<evidence type="ECO:0000256" key="1">
    <source>
        <dbReference type="SAM" id="SignalP"/>
    </source>
</evidence>
<dbReference type="InterPro" id="IPR032342">
    <property type="entry name" value="DUF4861"/>
</dbReference>
<keyword evidence="3" id="KW-1185">Reference proteome</keyword>
<reference evidence="3" key="2">
    <citation type="submission" date="2011-02" db="EMBL/GenBank/DDBJ databases">
        <title>The complete genome of Pedobacter saltans DSM 12145.</title>
        <authorList>
            <consortium name="US DOE Joint Genome Institute (JGI-PGF)"/>
            <person name="Lucas S."/>
            <person name="Copeland A."/>
            <person name="Lapidus A."/>
            <person name="Bruce D."/>
            <person name="Goodwin L."/>
            <person name="Pitluck S."/>
            <person name="Kyrpides N."/>
            <person name="Mavromatis K."/>
            <person name="Pagani I."/>
            <person name="Ivanova N."/>
            <person name="Ovchinnikova G."/>
            <person name="Lu M."/>
            <person name="Detter J.C."/>
            <person name="Han C."/>
            <person name="Land M."/>
            <person name="Hauser L."/>
            <person name="Markowitz V."/>
            <person name="Cheng J.-F."/>
            <person name="Hugenholtz P."/>
            <person name="Woyke T."/>
            <person name="Wu D."/>
            <person name="Tindall B."/>
            <person name="Pomrenke H.G."/>
            <person name="Brambilla E."/>
            <person name="Klenk H.-P."/>
            <person name="Eisen J.A."/>
        </authorList>
    </citation>
    <scope>NUCLEOTIDE SEQUENCE [LARGE SCALE GENOMIC DNA]</scope>
    <source>
        <strain evidence="3">ATCC 51119 / DSM 12145 / JCM 21818 / LMG 10337 / NBRC 100064 / NCIMB 13643</strain>
    </source>
</reference>
<feature type="signal peptide" evidence="1">
    <location>
        <begin position="1"/>
        <end position="22"/>
    </location>
</feature>
<gene>
    <name evidence="2" type="ordered locus">Pedsa_3816</name>
</gene>
<dbReference type="AlphaFoldDB" id="F0S772"/>
<keyword evidence="1" id="KW-0732">Signal</keyword>
<dbReference type="Pfam" id="PF16153">
    <property type="entry name" value="DUF4861"/>
    <property type="match status" value="1"/>
</dbReference>
<reference evidence="2 3" key="1">
    <citation type="journal article" date="2011" name="Stand. Genomic Sci.">
        <title>Complete genome sequence of the gliding, heparinolytic Pedobacter saltans type strain (113).</title>
        <authorList>
            <person name="Liolios K."/>
            <person name="Sikorski J."/>
            <person name="Lu M."/>
            <person name="Nolan M."/>
            <person name="Lapidus A."/>
            <person name="Lucas S."/>
            <person name="Hammon N."/>
            <person name="Deshpande S."/>
            <person name="Cheng J.F."/>
            <person name="Tapia R."/>
            <person name="Han C."/>
            <person name="Goodwin L."/>
            <person name="Pitluck S."/>
            <person name="Huntemann M."/>
            <person name="Ivanova N."/>
            <person name="Pagani I."/>
            <person name="Mavromatis K."/>
            <person name="Ovchinikova G."/>
            <person name="Pati A."/>
            <person name="Chen A."/>
            <person name="Palaniappan K."/>
            <person name="Land M."/>
            <person name="Hauser L."/>
            <person name="Brambilla E.M."/>
            <person name="Kotsyurbenko O."/>
            <person name="Rohde M."/>
            <person name="Tindall B.J."/>
            <person name="Abt B."/>
            <person name="Goker M."/>
            <person name="Detter J.C."/>
            <person name="Woyke T."/>
            <person name="Bristow J."/>
            <person name="Eisen J.A."/>
            <person name="Markowitz V."/>
            <person name="Hugenholtz P."/>
            <person name="Klenk H.P."/>
            <person name="Kyrpides N.C."/>
        </authorList>
    </citation>
    <scope>NUCLEOTIDE SEQUENCE [LARGE SCALE GENOMIC DNA]</scope>
    <source>
        <strain evidence="3">ATCC 51119 / DSM 12145 / JCM 21818 / LMG 10337 / NBRC 100064 / NCIMB 13643</strain>
    </source>
</reference>
<dbReference type="HOGENOM" id="CLU_053817_0_0_10"/>
<dbReference type="EMBL" id="CP002545">
    <property type="protein sequence ID" value="ADY54345.1"/>
    <property type="molecule type" value="Genomic_DNA"/>
</dbReference>
<protein>
    <recommendedName>
        <fullName evidence="4">DUF4861 domain-containing protein</fullName>
    </recommendedName>
</protein>
<dbReference type="KEGG" id="psn:Pedsa_3816"/>
<evidence type="ECO:0000313" key="2">
    <source>
        <dbReference type="EMBL" id="ADY54345.1"/>
    </source>
</evidence>
<name>F0S772_PSESL</name>
<dbReference type="RefSeq" id="WP_013634825.1">
    <property type="nucleotide sequence ID" value="NC_015177.1"/>
</dbReference>
<sequence>MNFRKSILLLSLSFLGITTLKAQNVSLKLSNDLNEERQDELIVLKRDFLEKKFKKKLEGKIAVKNKNQPVFVQFDDLNGDGIWDEAAFLLNFGELERKELQLSVETTNSARIKPVYRAYVRQKRRLPDNTFGANLNRDSVPANQPNTDFKLQKLPSMLTEGPAWENDKVGFRLYMDIRNQKDIWGKRTAKMVLDEIGANPGNSYHKLSDWGMDILIVGKSLSAGGIAVNVPLQGRDTLVRLGGANMGRIVYEKVADGPIRAIFRMHYPEWNILGDGKLASATEEISIWGGQYFFESKVTLNGAPRKTQLVTGIVNLSAKQSHEIFNKQVAAVYSYDMQSENKDKLGMGVSMLKKYWTKFGNIGDEGVDIKNSYTAYEKLDKNNSAKFRFYVGWELTDNKFKSQEGFARYMKDQLAKQASPIKVK</sequence>
<dbReference type="OrthoDB" id="9800230at2"/>
<proteinExistence type="predicted"/>
<evidence type="ECO:0000313" key="3">
    <source>
        <dbReference type="Proteomes" id="UP000000310"/>
    </source>
</evidence>
<dbReference type="Proteomes" id="UP000000310">
    <property type="component" value="Chromosome"/>
</dbReference>
<accession>F0S772</accession>
<organism evidence="2 3">
    <name type="scientific">Pseudopedobacter saltans (strain ATCC 51119 / DSM 12145 / JCM 21818 / CCUG 39354 / LMG 10337 / NBRC 100064 / NCIMB 13643)</name>
    <name type="common">Pedobacter saltans</name>
    <dbReference type="NCBI Taxonomy" id="762903"/>
    <lineage>
        <taxon>Bacteria</taxon>
        <taxon>Pseudomonadati</taxon>
        <taxon>Bacteroidota</taxon>
        <taxon>Sphingobacteriia</taxon>
        <taxon>Sphingobacteriales</taxon>
        <taxon>Sphingobacteriaceae</taxon>
        <taxon>Pseudopedobacter</taxon>
    </lineage>
</organism>
<feature type="chain" id="PRO_5003260168" description="DUF4861 domain-containing protein" evidence="1">
    <location>
        <begin position="23"/>
        <end position="424"/>
    </location>
</feature>
<dbReference type="eggNOG" id="COG4225">
    <property type="taxonomic scope" value="Bacteria"/>
</dbReference>
<evidence type="ECO:0008006" key="4">
    <source>
        <dbReference type="Google" id="ProtNLM"/>
    </source>
</evidence>